<protein>
    <recommendedName>
        <fullName evidence="6">Ribosylglycohydrolase</fullName>
    </recommendedName>
</protein>
<feature type="binding site" evidence="3">
    <location>
        <position position="56"/>
    </location>
    <ligand>
        <name>Mg(2+)</name>
        <dbReference type="ChEBI" id="CHEBI:18420"/>
        <label>1</label>
    </ligand>
</feature>
<dbReference type="InterPro" id="IPR050792">
    <property type="entry name" value="ADP-ribosylglycohydrolase"/>
</dbReference>
<dbReference type="InterPro" id="IPR005502">
    <property type="entry name" value="Ribosyl_crysJ1"/>
</dbReference>
<name>A0A3G9J4F6_9ACTN</name>
<dbReference type="KEGG" id="nbe:Back2_28150"/>
<gene>
    <name evidence="4" type="ORF">Back2_28150</name>
</gene>
<organism evidence="4 5">
    <name type="scientific">Nocardioides baekrokdamisoli</name>
    <dbReference type="NCBI Taxonomy" id="1804624"/>
    <lineage>
        <taxon>Bacteria</taxon>
        <taxon>Bacillati</taxon>
        <taxon>Actinomycetota</taxon>
        <taxon>Actinomycetes</taxon>
        <taxon>Propionibacteriales</taxon>
        <taxon>Nocardioidaceae</taxon>
        <taxon>Nocardioides</taxon>
    </lineage>
</organism>
<dbReference type="InterPro" id="IPR036705">
    <property type="entry name" value="Ribosyl_crysJ1_sf"/>
</dbReference>
<dbReference type="PANTHER" id="PTHR16222">
    <property type="entry name" value="ADP-RIBOSYLGLYCOHYDROLASE"/>
    <property type="match status" value="1"/>
</dbReference>
<keyword evidence="3" id="KW-0479">Metal-binding</keyword>
<evidence type="ECO:0000313" key="4">
    <source>
        <dbReference type="EMBL" id="BBH18528.1"/>
    </source>
</evidence>
<feature type="binding site" evidence="3">
    <location>
        <position position="57"/>
    </location>
    <ligand>
        <name>Mg(2+)</name>
        <dbReference type="ChEBI" id="CHEBI:18420"/>
        <label>1</label>
    </ligand>
</feature>
<feature type="binding site" evidence="3">
    <location>
        <position position="58"/>
    </location>
    <ligand>
        <name>Mg(2+)</name>
        <dbReference type="ChEBI" id="CHEBI:18420"/>
        <label>1</label>
    </ligand>
</feature>
<dbReference type="Pfam" id="PF03747">
    <property type="entry name" value="ADP_ribosyl_GH"/>
    <property type="match status" value="1"/>
</dbReference>
<dbReference type="GO" id="GO:0016787">
    <property type="term" value="F:hydrolase activity"/>
    <property type="evidence" value="ECO:0007669"/>
    <property type="project" value="UniProtKB-KW"/>
</dbReference>
<evidence type="ECO:0000313" key="5">
    <source>
        <dbReference type="Proteomes" id="UP000271573"/>
    </source>
</evidence>
<dbReference type="Gene3D" id="1.10.4080.10">
    <property type="entry name" value="ADP-ribosylation/Crystallin J1"/>
    <property type="match status" value="1"/>
</dbReference>
<proteinExistence type="inferred from homology"/>
<reference evidence="4 5" key="1">
    <citation type="submission" date="2018-11" db="EMBL/GenBank/DDBJ databases">
        <title>Complete genome sequence of Nocardioides baekrokdamisoli strain KCTC 39748.</title>
        <authorList>
            <person name="Kang S.W."/>
            <person name="Lee K.C."/>
            <person name="Kim K.K."/>
            <person name="Kim J.S."/>
            <person name="Kim D.S."/>
            <person name="Ko S.H."/>
            <person name="Yang S.H."/>
            <person name="Shin Y.K."/>
            <person name="Lee J.S."/>
        </authorList>
    </citation>
    <scope>NUCLEOTIDE SEQUENCE [LARGE SCALE GENOMIC DNA]</scope>
    <source>
        <strain evidence="4 5">KCTC 39748</strain>
    </source>
</reference>
<evidence type="ECO:0000256" key="1">
    <source>
        <dbReference type="ARBA" id="ARBA00010702"/>
    </source>
</evidence>
<dbReference type="Proteomes" id="UP000271573">
    <property type="component" value="Chromosome"/>
</dbReference>
<sequence>MTLTTAQLDRACGALLGTAIGDALGAGYEFGSAPLGPEGPAMIGGGLGNFAPGEWTDDTTMMWCIADVAARGIDLRSDEGLSAIARNFRDWYETRPRDIGIQTSQILGRVGSDPTAAGMTEAAAELHRRAGRSGGNGSLMRTAPIALPYLDDADAVASAARAVSALTHYEDDAQDACVLWSLAIRHAILMGEFDARVGLRFLTPAQAARWEGLITEAETREPGAFTPNGWVVAAFQAAWSAIVHTLVPDVDPCRH</sequence>
<comment type="cofactor">
    <cofactor evidence="3">
        <name>Mg(2+)</name>
        <dbReference type="ChEBI" id="CHEBI:18420"/>
    </cofactor>
    <text evidence="3">Binds 2 magnesium ions per subunit.</text>
</comment>
<evidence type="ECO:0000256" key="3">
    <source>
        <dbReference type="PIRSR" id="PIRSR605502-1"/>
    </source>
</evidence>
<keyword evidence="5" id="KW-1185">Reference proteome</keyword>
<dbReference type="GO" id="GO:0046872">
    <property type="term" value="F:metal ion binding"/>
    <property type="evidence" value="ECO:0007669"/>
    <property type="project" value="UniProtKB-KW"/>
</dbReference>
<dbReference type="AlphaFoldDB" id="A0A3G9J4F6"/>
<dbReference type="SUPFAM" id="SSF101478">
    <property type="entry name" value="ADP-ribosylglycohydrolase"/>
    <property type="match status" value="1"/>
</dbReference>
<evidence type="ECO:0008006" key="6">
    <source>
        <dbReference type="Google" id="ProtNLM"/>
    </source>
</evidence>
<keyword evidence="2" id="KW-0378">Hydrolase</keyword>
<accession>A0A3G9J4F6</accession>
<evidence type="ECO:0000256" key="2">
    <source>
        <dbReference type="ARBA" id="ARBA00022801"/>
    </source>
</evidence>
<comment type="similarity">
    <text evidence="1">Belongs to the ADP-ribosylglycohydrolase family.</text>
</comment>
<dbReference type="EMBL" id="AP019307">
    <property type="protein sequence ID" value="BBH18528.1"/>
    <property type="molecule type" value="Genomic_DNA"/>
</dbReference>
<dbReference type="PANTHER" id="PTHR16222:SF24">
    <property type="entry name" value="ADP-RIBOSYLHYDROLASE ARH3"/>
    <property type="match status" value="1"/>
</dbReference>
<keyword evidence="3" id="KW-0460">Magnesium</keyword>